<gene>
    <name evidence="2" type="ORF">GCM10007043_09980</name>
</gene>
<comment type="caution">
    <text evidence="2">The sequence shown here is derived from an EMBL/GenBank/DDBJ whole genome shotgun (WGS) entry which is preliminary data.</text>
</comment>
<evidence type="ECO:0000256" key="1">
    <source>
        <dbReference type="SAM" id="MobiDB-lite"/>
    </source>
</evidence>
<dbReference type="Proteomes" id="UP000637720">
    <property type="component" value="Unassembled WGS sequence"/>
</dbReference>
<organism evidence="2 3">
    <name type="scientific">Calditerricola satsumensis</name>
    <dbReference type="NCBI Taxonomy" id="373054"/>
    <lineage>
        <taxon>Bacteria</taxon>
        <taxon>Bacillati</taxon>
        <taxon>Bacillota</taxon>
        <taxon>Bacilli</taxon>
        <taxon>Bacillales</taxon>
        <taxon>Bacillaceae</taxon>
        <taxon>Calditerricola</taxon>
    </lineage>
</organism>
<reference evidence="2" key="1">
    <citation type="journal article" date="2014" name="Int. J. Syst. Evol. Microbiol.">
        <title>Complete genome sequence of Corynebacterium casei LMG S-19264T (=DSM 44701T), isolated from a smear-ripened cheese.</title>
        <authorList>
            <consortium name="US DOE Joint Genome Institute (JGI-PGF)"/>
            <person name="Walter F."/>
            <person name="Albersmeier A."/>
            <person name="Kalinowski J."/>
            <person name="Ruckert C."/>
        </authorList>
    </citation>
    <scope>NUCLEOTIDE SEQUENCE</scope>
    <source>
        <strain evidence="2">JCM 14719</strain>
    </source>
</reference>
<name>A0A8J3F9S8_9BACI</name>
<dbReference type="RefSeq" id="WP_054672389.1">
    <property type="nucleotide sequence ID" value="NZ_BMOF01000014.1"/>
</dbReference>
<accession>A0A8J3F9S8</accession>
<dbReference type="AlphaFoldDB" id="A0A8J3F9S8"/>
<proteinExistence type="predicted"/>
<reference evidence="2" key="2">
    <citation type="submission" date="2020-09" db="EMBL/GenBank/DDBJ databases">
        <authorList>
            <person name="Sun Q."/>
            <person name="Ohkuma M."/>
        </authorList>
    </citation>
    <scope>NUCLEOTIDE SEQUENCE</scope>
    <source>
        <strain evidence="2">JCM 14719</strain>
    </source>
</reference>
<keyword evidence="3" id="KW-1185">Reference proteome</keyword>
<evidence type="ECO:0000313" key="3">
    <source>
        <dbReference type="Proteomes" id="UP000637720"/>
    </source>
</evidence>
<protein>
    <submittedName>
        <fullName evidence="2">Uncharacterized protein</fullName>
    </submittedName>
</protein>
<evidence type="ECO:0000313" key="2">
    <source>
        <dbReference type="EMBL" id="GGJ98045.1"/>
    </source>
</evidence>
<sequence>MDNGRVIDPIETAPTPFVPAPADKADGLPVESPEPPDATEEEAHLRAQPTETLVLAYWQTHCCIKNTVALDLAGDNEALFRHMRRLDRLNAILRERFLVH</sequence>
<dbReference type="EMBL" id="BMOF01000014">
    <property type="protein sequence ID" value="GGJ98045.1"/>
    <property type="molecule type" value="Genomic_DNA"/>
</dbReference>
<feature type="region of interest" description="Disordered" evidence="1">
    <location>
        <begin position="1"/>
        <end position="45"/>
    </location>
</feature>